<feature type="domain" description="Phospholipid/glycerol acyltransferase" evidence="7">
    <location>
        <begin position="196"/>
        <end position="323"/>
    </location>
</feature>
<comment type="caution">
    <text evidence="8">The sequence shown here is derived from an EMBL/GenBank/DDBJ whole genome shotgun (WGS) entry which is preliminary data.</text>
</comment>
<dbReference type="PANTHER" id="PTHR12563">
    <property type="entry name" value="GLYCEROL-3-PHOSPHATE ACYLTRANSFERASE"/>
    <property type="match status" value="1"/>
</dbReference>
<evidence type="ECO:0000256" key="3">
    <source>
        <dbReference type="ARBA" id="ARBA00022679"/>
    </source>
</evidence>
<keyword evidence="4" id="KW-0472">Membrane</keyword>
<dbReference type="GO" id="GO:0008654">
    <property type="term" value="P:phospholipid biosynthetic process"/>
    <property type="evidence" value="ECO:0007669"/>
    <property type="project" value="TreeGrafter"/>
</dbReference>
<keyword evidence="3" id="KW-0808">Transferase</keyword>
<reference evidence="8 9" key="1">
    <citation type="submission" date="2023-08" db="EMBL/GenBank/DDBJ databases">
        <title>Black Yeasts Isolated from many extreme environments.</title>
        <authorList>
            <person name="Coleine C."/>
            <person name="Stajich J.E."/>
            <person name="Selbmann L."/>
        </authorList>
    </citation>
    <scope>NUCLEOTIDE SEQUENCE [LARGE SCALE GENOMIC DNA]</scope>
    <source>
        <strain evidence="8 9">CCFEE 5792</strain>
    </source>
</reference>
<sequence length="793" mass="88739">MADLVQPTPSRVPVDTALEIPSDQDGAGSEKNIVTRMARFRKNPFNFAHEISLFVRGVGWRGYDNIIGQPCFYSGYTAKLKSATMASPILRHRLVEMTESRLKTEEEEALLDPSSPTYLQDREKRRHEITAQLIGITGEKLDYMMCKMESKPYIRSAFYGATQLLTRIYSGIHISESEVKRLKEAAAIAAERKQSIIFLPRHTSHADYVTLQLVCYRLGLTLPVVVAGDNLNFPVVGGFLQSCGAMWIRRSFSDDQLYGTLVQAYLDTMLQQGYNLECFIEGTRSRTGKLLGPRFGILSFLLESLLSGRTQDAYICPVSLQYDKVVEVDSYVSELLGTPKQKENLADFISSSSVLSLNMGRIDCRFHEPWSLRDFINEQQARQNSSSQQSLTDSSPESETRTRLLRTLGYKVLSDINSVAVIMPTALVGTVLLTLRGRGVGKSELIRRVDWLAARTKANNGKVADFHGVPTSAIVERALEVLGPKLVGTVNGLAEETYYAVDRFQLSFYRNMTIHLFISESFIAASLYTKVKQGGGNANQSMEETELIDKVTFLSQLFRGEFIFPVGQGLKHNLEAAVQGLTRDRVLQIAERDAQRVVGLADAERKLGRENFDFYCFLIWPFVDAAWLGAVSLLCLVPPPGSSIFRIDMAKAQSMAQLAGRTLYHQGDLSYFEAINKEALKNAYSRCQEEGIIIVTKSESPKGGPTVQLAPDWIPERDPASGELRASGRLWDFIEKIALYRREGKNRRDGAAVSTRVLLLASKLNHQLFQDAEASLAPETTTPKRERQRRSRL</sequence>
<accession>A0AAV9NJA9</accession>
<dbReference type="GO" id="GO:0019432">
    <property type="term" value="P:triglyceride biosynthetic process"/>
    <property type="evidence" value="ECO:0007669"/>
    <property type="project" value="TreeGrafter"/>
</dbReference>
<dbReference type="GeneID" id="89977980"/>
<evidence type="ECO:0000313" key="8">
    <source>
        <dbReference type="EMBL" id="KAK5059939.1"/>
    </source>
</evidence>
<evidence type="ECO:0000256" key="4">
    <source>
        <dbReference type="ARBA" id="ARBA00023136"/>
    </source>
</evidence>
<dbReference type="Proteomes" id="UP001358417">
    <property type="component" value="Unassembled WGS sequence"/>
</dbReference>
<evidence type="ECO:0000313" key="9">
    <source>
        <dbReference type="Proteomes" id="UP001358417"/>
    </source>
</evidence>
<name>A0AAV9NJA9_9EURO</name>
<gene>
    <name evidence="8" type="ORF">LTR84_009822</name>
</gene>
<evidence type="ECO:0000256" key="2">
    <source>
        <dbReference type="ARBA" id="ARBA00007937"/>
    </source>
</evidence>
<protein>
    <recommendedName>
        <fullName evidence="7">Phospholipid/glycerol acyltransferase domain-containing protein</fullName>
    </recommendedName>
</protein>
<dbReference type="EMBL" id="JAVRRD010000004">
    <property type="protein sequence ID" value="KAK5059939.1"/>
    <property type="molecule type" value="Genomic_DNA"/>
</dbReference>
<dbReference type="GO" id="GO:0031966">
    <property type="term" value="C:mitochondrial membrane"/>
    <property type="evidence" value="ECO:0007669"/>
    <property type="project" value="TreeGrafter"/>
</dbReference>
<dbReference type="PANTHER" id="PTHR12563:SF17">
    <property type="entry name" value="DIHYDROXYACETONE PHOSPHATE ACYLTRANSFERASE"/>
    <property type="match status" value="1"/>
</dbReference>
<comment type="subcellular location">
    <subcellularLocation>
        <location evidence="1">Endomembrane system</location>
        <topology evidence="1">Peripheral membrane protein</topology>
    </subcellularLocation>
</comment>
<dbReference type="SUPFAM" id="SSF69593">
    <property type="entry name" value="Glycerol-3-phosphate (1)-acyltransferase"/>
    <property type="match status" value="1"/>
</dbReference>
<keyword evidence="5" id="KW-0012">Acyltransferase</keyword>
<dbReference type="InterPro" id="IPR041728">
    <property type="entry name" value="GPAT/DHAPAT_LPLAT"/>
</dbReference>
<dbReference type="CDD" id="cd07993">
    <property type="entry name" value="LPLAT_DHAPAT-like"/>
    <property type="match status" value="1"/>
</dbReference>
<evidence type="ECO:0000259" key="7">
    <source>
        <dbReference type="SMART" id="SM00563"/>
    </source>
</evidence>
<proteinExistence type="inferred from homology"/>
<keyword evidence="9" id="KW-1185">Reference proteome</keyword>
<feature type="region of interest" description="Disordered" evidence="6">
    <location>
        <begin position="772"/>
        <end position="793"/>
    </location>
</feature>
<evidence type="ECO:0000256" key="6">
    <source>
        <dbReference type="SAM" id="MobiDB-lite"/>
    </source>
</evidence>
<dbReference type="InterPro" id="IPR002123">
    <property type="entry name" value="Plipid/glycerol_acylTrfase"/>
</dbReference>
<dbReference type="AlphaFoldDB" id="A0AAV9NJA9"/>
<organism evidence="8 9">
    <name type="scientific">Exophiala bonariae</name>
    <dbReference type="NCBI Taxonomy" id="1690606"/>
    <lineage>
        <taxon>Eukaryota</taxon>
        <taxon>Fungi</taxon>
        <taxon>Dikarya</taxon>
        <taxon>Ascomycota</taxon>
        <taxon>Pezizomycotina</taxon>
        <taxon>Eurotiomycetes</taxon>
        <taxon>Chaetothyriomycetidae</taxon>
        <taxon>Chaetothyriales</taxon>
        <taxon>Herpotrichiellaceae</taxon>
        <taxon>Exophiala</taxon>
    </lineage>
</organism>
<dbReference type="GO" id="GO:0006631">
    <property type="term" value="P:fatty acid metabolic process"/>
    <property type="evidence" value="ECO:0007669"/>
    <property type="project" value="TreeGrafter"/>
</dbReference>
<dbReference type="GO" id="GO:0006072">
    <property type="term" value="P:glycerol-3-phosphate metabolic process"/>
    <property type="evidence" value="ECO:0007669"/>
    <property type="project" value="TreeGrafter"/>
</dbReference>
<evidence type="ECO:0000256" key="5">
    <source>
        <dbReference type="ARBA" id="ARBA00023315"/>
    </source>
</evidence>
<dbReference type="GO" id="GO:0012505">
    <property type="term" value="C:endomembrane system"/>
    <property type="evidence" value="ECO:0007669"/>
    <property type="project" value="UniProtKB-SubCell"/>
</dbReference>
<dbReference type="Pfam" id="PF01553">
    <property type="entry name" value="Acyltransferase"/>
    <property type="match status" value="1"/>
</dbReference>
<dbReference type="GO" id="GO:0004366">
    <property type="term" value="F:glycerol-3-phosphate O-acyltransferase activity"/>
    <property type="evidence" value="ECO:0007669"/>
    <property type="project" value="TreeGrafter"/>
</dbReference>
<dbReference type="InterPro" id="IPR022284">
    <property type="entry name" value="GPAT/DHAPAT"/>
</dbReference>
<dbReference type="Pfam" id="PF19277">
    <property type="entry name" value="GPAT_C"/>
    <property type="match status" value="1"/>
</dbReference>
<evidence type="ECO:0000256" key="1">
    <source>
        <dbReference type="ARBA" id="ARBA00004184"/>
    </source>
</evidence>
<dbReference type="SMART" id="SM00563">
    <property type="entry name" value="PlsC"/>
    <property type="match status" value="1"/>
</dbReference>
<comment type="similarity">
    <text evidence="2">Belongs to the GPAT/DAPAT family.</text>
</comment>
<dbReference type="InterPro" id="IPR045520">
    <property type="entry name" value="GPAT/DHAPAT_C"/>
</dbReference>
<dbReference type="RefSeq" id="XP_064709760.1">
    <property type="nucleotide sequence ID" value="XM_064853361.1"/>
</dbReference>